<dbReference type="AlphaFoldDB" id="A0A1I1G0J9"/>
<dbReference type="Proteomes" id="UP000199612">
    <property type="component" value="Unassembled WGS sequence"/>
</dbReference>
<reference evidence="2" key="1">
    <citation type="submission" date="2016-10" db="EMBL/GenBank/DDBJ databases">
        <authorList>
            <person name="Varghese N."/>
            <person name="Submissions S."/>
        </authorList>
    </citation>
    <scope>NUCLEOTIDE SEQUENCE [LARGE SCALE GENOMIC DNA]</scope>
    <source>
        <strain evidence="2">DSM 23664</strain>
    </source>
</reference>
<accession>A0A1I1G0J9</accession>
<name>A0A1I1G0J9_9LACT</name>
<proteinExistence type="predicted"/>
<dbReference type="EMBL" id="FOLT01000002">
    <property type="protein sequence ID" value="SFC02833.1"/>
    <property type="molecule type" value="Genomic_DNA"/>
</dbReference>
<sequence length="287" mass="34814">MEVDKYNSYLELLLKTYAEAVIFLLQKYGPAQDDYFREKSYKRFLNGEVKSIAKGKTTRTTEGLYCHHIDENKWLKISDKYYVEKHNIPFESQRKDRLVYCDLIEHSILHVLIAKETSLEFGYPGFTAYLRPDIEVWYLDKNVPHIEWKKKCYNKSFLTPQEAFEISKEMHRIIGESYFKTLFNYYEEKRKQEEERINRLQSIKQRRIAEREEWIEHTKKLHSKSPRNEIITASYYICIEYKDHADVFNRNKLTTYKEYISDMKKYSKEKILDELLIYIEKLPKNVN</sequence>
<evidence type="ECO:0000313" key="2">
    <source>
        <dbReference type="Proteomes" id="UP000199612"/>
    </source>
</evidence>
<evidence type="ECO:0000313" key="1">
    <source>
        <dbReference type="EMBL" id="SFC02833.1"/>
    </source>
</evidence>
<protein>
    <submittedName>
        <fullName evidence="1">Uncharacterized protein</fullName>
    </submittedName>
</protein>
<gene>
    <name evidence="1" type="ORF">SAMN04488102_102247</name>
</gene>
<keyword evidence="2" id="KW-1185">Reference proteome</keyword>
<dbReference type="RefSeq" id="WP_245751834.1">
    <property type="nucleotide sequence ID" value="NZ_FOLT01000002.1"/>
</dbReference>
<organism evidence="1 2">
    <name type="scientific">Alkalibacterium subtropicum</name>
    <dbReference type="NCBI Taxonomy" id="753702"/>
    <lineage>
        <taxon>Bacteria</taxon>
        <taxon>Bacillati</taxon>
        <taxon>Bacillota</taxon>
        <taxon>Bacilli</taxon>
        <taxon>Lactobacillales</taxon>
        <taxon>Carnobacteriaceae</taxon>
        <taxon>Alkalibacterium</taxon>
    </lineage>
</organism>